<dbReference type="Gene3D" id="2.10.70.10">
    <property type="entry name" value="Complement Module, domain 1"/>
    <property type="match status" value="8"/>
</dbReference>
<keyword evidence="3 4" id="KW-1015">Disulfide bond</keyword>
<dbReference type="Pfam" id="PF00084">
    <property type="entry name" value="Sushi"/>
    <property type="match status" value="5"/>
</dbReference>
<feature type="domain" description="Sushi" evidence="5">
    <location>
        <begin position="113"/>
        <end position="171"/>
    </location>
</feature>
<evidence type="ECO:0000259" key="5">
    <source>
        <dbReference type="PROSITE" id="PS50923"/>
    </source>
</evidence>
<dbReference type="SUPFAM" id="SSF57535">
    <property type="entry name" value="Complement control module/SCR domain"/>
    <property type="match status" value="7"/>
</dbReference>
<dbReference type="GO" id="GO:0005615">
    <property type="term" value="C:extracellular space"/>
    <property type="evidence" value="ECO:0007669"/>
    <property type="project" value="TreeGrafter"/>
</dbReference>
<organism evidence="6 7">
    <name type="scientific">Ovis ammon polii</name>
    <dbReference type="NCBI Taxonomy" id="230172"/>
    <lineage>
        <taxon>Eukaryota</taxon>
        <taxon>Metazoa</taxon>
        <taxon>Chordata</taxon>
        <taxon>Craniata</taxon>
        <taxon>Vertebrata</taxon>
        <taxon>Euteleostomi</taxon>
        <taxon>Mammalia</taxon>
        <taxon>Eutheria</taxon>
        <taxon>Laurasiatheria</taxon>
        <taxon>Artiodactyla</taxon>
        <taxon>Ruminantia</taxon>
        <taxon>Pecora</taxon>
        <taxon>Bovidae</taxon>
        <taxon>Caprinae</taxon>
        <taxon>Ovis</taxon>
    </lineage>
</organism>
<feature type="disulfide bond" evidence="4">
    <location>
        <begin position="407"/>
        <end position="450"/>
    </location>
</feature>
<dbReference type="AlphaFoldDB" id="A0AAD4U281"/>
<dbReference type="SMART" id="SM00032">
    <property type="entry name" value="CCP"/>
    <property type="match status" value="5"/>
</dbReference>
<dbReference type="Proteomes" id="UP001214576">
    <property type="component" value="Unassembled WGS sequence"/>
</dbReference>
<dbReference type="InterPro" id="IPR035976">
    <property type="entry name" value="Sushi/SCR/CCP_sf"/>
</dbReference>
<proteinExistence type="predicted"/>
<evidence type="ECO:0000313" key="7">
    <source>
        <dbReference type="Proteomes" id="UP001214576"/>
    </source>
</evidence>
<dbReference type="PANTHER" id="PTHR45785">
    <property type="entry name" value="COMPLEMENT FACTOR H-RELATED"/>
    <property type="match status" value="1"/>
</dbReference>
<feature type="disulfide bond" evidence="4">
    <location>
        <begin position="115"/>
        <end position="158"/>
    </location>
</feature>
<evidence type="ECO:0000256" key="3">
    <source>
        <dbReference type="ARBA" id="ARBA00023157"/>
    </source>
</evidence>
<dbReference type="CDD" id="cd00033">
    <property type="entry name" value="CCP"/>
    <property type="match status" value="5"/>
</dbReference>
<dbReference type="FunFam" id="2.10.70.10:FF:000060">
    <property type="entry name" value="Complement inhibitory factor H"/>
    <property type="match status" value="2"/>
</dbReference>
<dbReference type="FunFam" id="2.10.70.10:FF:000026">
    <property type="entry name" value="Complement inhibitory factor H"/>
    <property type="match status" value="1"/>
</dbReference>
<feature type="domain" description="Sushi" evidence="5">
    <location>
        <begin position="405"/>
        <end position="463"/>
    </location>
</feature>
<protein>
    <recommendedName>
        <fullName evidence="5">Sushi domain-containing protein</fullName>
    </recommendedName>
</protein>
<keyword evidence="2" id="KW-0732">Signal</keyword>
<evidence type="ECO:0000256" key="4">
    <source>
        <dbReference type="PROSITE-ProRule" id="PRU00302"/>
    </source>
</evidence>
<gene>
    <name evidence="6" type="ORF">MG293_012827</name>
</gene>
<reference evidence="6" key="1">
    <citation type="submission" date="2022-03" db="EMBL/GenBank/DDBJ databases">
        <title>Genomic analyses of argali, domestic sheep and their hybrids provide insights into chromosomal evolution, heterosis and genetic basis of agronomic traits.</title>
        <authorList>
            <person name="Li M."/>
        </authorList>
    </citation>
    <scope>NUCLEOTIDE SEQUENCE</scope>
    <source>
        <strain evidence="6">CAU-MHL-2022a</strain>
        <tissue evidence="6">Skin</tissue>
    </source>
</reference>
<feature type="domain" description="Sushi" evidence="5">
    <location>
        <begin position="343"/>
        <end position="400"/>
    </location>
</feature>
<dbReference type="GO" id="GO:0006956">
    <property type="term" value="P:complement activation"/>
    <property type="evidence" value="ECO:0007669"/>
    <property type="project" value="TreeGrafter"/>
</dbReference>
<dbReference type="PROSITE" id="PS50923">
    <property type="entry name" value="SUSHI"/>
    <property type="match status" value="5"/>
</dbReference>
<dbReference type="GO" id="GO:0001851">
    <property type="term" value="F:complement component C3b binding"/>
    <property type="evidence" value="ECO:0007669"/>
    <property type="project" value="TreeGrafter"/>
</dbReference>
<comment type="caution">
    <text evidence="6">The sequence shown here is derived from an EMBL/GenBank/DDBJ whole genome shotgun (WGS) entry which is preliminary data.</text>
</comment>
<name>A0AAD4U281_OVIAM</name>
<sequence>MEGYIMHLKDTFQQVLVNTIYRCNRYFVTPSQSPWDYMTCTLKGWSPEVPCLRQCTFNYLENGYYTNSQEKYLQGKTVRVRCHDGYSLHNNQNTMTCTEKGWYPPPICVRVGTDCFNLPSFDGVVLTGKKKKSYRSGEQVAFKCQPYYQLDGSNTIQCVKSKWIGRPVCRDVSCVNPPRVKNAVIQSERPRYQNGERVRYECIGTYDILGDVDVTCLNGTWTKPPQCKETCEISEEMMKKHNIQLKWTTSNKLYSKTQDHIEFICKHGYHPVTPYRTFRIACQEGKVVYPRCGQNTESHLRSCSTTKQHNRNTCTNVPLRMSNMLLLLNVILTLWVCCAHGQGQCFFPWVENGQSTSSGQTHREGDIVHIVCNAGYSLPNGQSSIACGESGWSSPPVCRRVYPQGRCGPPPPIDNGDTVSLPLPQYPPESAVEYKCQAYYVLQGDKHIVCRNGEWSEPPKCLGACVISEEMMQQHNIQLKWRQDKKLYTRTDDSIEFTCKYGYRPTTPNHTFRTTCHEGKVVYPHCE</sequence>
<dbReference type="EMBL" id="JAKZEL010000015">
    <property type="protein sequence ID" value="KAI4536624.1"/>
    <property type="molecule type" value="Genomic_DNA"/>
</dbReference>
<accession>A0AAD4U281</accession>
<dbReference type="InterPro" id="IPR000436">
    <property type="entry name" value="Sushi_SCR_CCP_dom"/>
</dbReference>
<comment type="caution">
    <text evidence="4">Lacks conserved residue(s) required for the propagation of feature annotation.</text>
</comment>
<dbReference type="PANTHER" id="PTHR45785:SF7">
    <property type="entry name" value="COMPLEMENT FACTOR H"/>
    <property type="match status" value="1"/>
</dbReference>
<feature type="domain" description="Sushi" evidence="5">
    <location>
        <begin position="53"/>
        <end position="110"/>
    </location>
</feature>
<keyword evidence="7" id="KW-1185">Reference proteome</keyword>
<evidence type="ECO:0000256" key="2">
    <source>
        <dbReference type="ARBA" id="ARBA00022729"/>
    </source>
</evidence>
<keyword evidence="1 4" id="KW-0768">Sushi</keyword>
<feature type="domain" description="Sushi" evidence="5">
    <location>
        <begin position="172"/>
        <end position="229"/>
    </location>
</feature>
<evidence type="ECO:0000256" key="1">
    <source>
        <dbReference type="ARBA" id="ARBA00022659"/>
    </source>
</evidence>
<dbReference type="InterPro" id="IPR051503">
    <property type="entry name" value="ComplSys_Reg/VirEntry_Med"/>
</dbReference>
<evidence type="ECO:0000313" key="6">
    <source>
        <dbReference type="EMBL" id="KAI4536624.1"/>
    </source>
</evidence>